<dbReference type="AlphaFoldDB" id="A0A3B1E3B7"/>
<accession>A0A3B1E3B7</accession>
<dbReference type="EMBL" id="UOGL01000401">
    <property type="protein sequence ID" value="VAX40105.1"/>
    <property type="molecule type" value="Genomic_DNA"/>
</dbReference>
<proteinExistence type="predicted"/>
<reference evidence="1" key="1">
    <citation type="submission" date="2018-06" db="EMBL/GenBank/DDBJ databases">
        <authorList>
            <person name="Zhirakovskaya E."/>
        </authorList>
    </citation>
    <scope>NUCLEOTIDE SEQUENCE</scope>
</reference>
<protein>
    <submittedName>
        <fullName evidence="1">Uncharacterized protein</fullName>
    </submittedName>
</protein>
<evidence type="ECO:0000313" key="1">
    <source>
        <dbReference type="EMBL" id="VAX40105.1"/>
    </source>
</evidence>
<gene>
    <name evidence="1" type="ORF">MNBD_PLANCTO02-1706</name>
</gene>
<name>A0A3B1E3B7_9ZZZZ</name>
<sequence length="113" mass="13216">MSQNYGLKFEETMFWVIHRRREYGPFDYEWSTDLAGIALLYRGQKFGEHCGPEQIYADLSEFKLPMTVVKVASIVLGCAVFSLQKGDSSVKRKEFLKKELAKQGYKRFLENEY</sequence>
<organism evidence="1">
    <name type="scientific">hydrothermal vent metagenome</name>
    <dbReference type="NCBI Taxonomy" id="652676"/>
    <lineage>
        <taxon>unclassified sequences</taxon>
        <taxon>metagenomes</taxon>
        <taxon>ecological metagenomes</taxon>
    </lineage>
</organism>